<evidence type="ECO:0000256" key="4">
    <source>
        <dbReference type="ARBA" id="ARBA00022729"/>
    </source>
</evidence>
<dbReference type="GO" id="GO:0007399">
    <property type="term" value="P:nervous system development"/>
    <property type="evidence" value="ECO:0007669"/>
    <property type="project" value="TreeGrafter"/>
</dbReference>
<dbReference type="GO" id="GO:0007169">
    <property type="term" value="P:cell surface receptor protein tyrosine kinase signaling pathway"/>
    <property type="evidence" value="ECO:0007669"/>
    <property type="project" value="UniProtKB-ARBA"/>
</dbReference>
<dbReference type="GO" id="GO:0009897">
    <property type="term" value="C:external side of plasma membrane"/>
    <property type="evidence" value="ECO:0007669"/>
    <property type="project" value="TreeGrafter"/>
</dbReference>
<keyword evidence="3" id="KW-1003">Cell membrane</keyword>
<comment type="caution">
    <text evidence="10">The sequence shown here is derived from an EMBL/GenBank/DDBJ whole genome shotgun (WGS) entry which is preliminary data.</text>
</comment>
<keyword evidence="5 8" id="KW-0472">Membrane</keyword>
<dbReference type="PANTHER" id="PTHR10269">
    <property type="entry name" value="GDNF RECEPTOR ALPHA"/>
    <property type="match status" value="1"/>
</dbReference>
<evidence type="ECO:0000256" key="5">
    <source>
        <dbReference type="ARBA" id="ARBA00023136"/>
    </source>
</evidence>
<keyword evidence="7" id="KW-0325">Glycoprotein</keyword>
<keyword evidence="4" id="KW-0732">Signal</keyword>
<comment type="similarity">
    <text evidence="2">Belongs to the GDNFR family.</text>
</comment>
<proteinExistence type="inferred from homology"/>
<dbReference type="Pfam" id="PF02351">
    <property type="entry name" value="GDNF"/>
    <property type="match status" value="2"/>
</dbReference>
<dbReference type="SUPFAM" id="SSF110035">
    <property type="entry name" value="GDNF receptor-like"/>
    <property type="match status" value="2"/>
</dbReference>
<sequence>MMEICKYCSSSNRTAVCDSVFREDSAPEGQFGYSRACPLTAFKTAIMQLHLEAAVILGFVIPQISSLTISSTPSDCLATVDTCMSDLCKIEKAFYGGTCDDERCHIKGSEVCDMTIRTILDQFPSLQGCVCAWEEELCGSIQVLATQCHRKPAAQQKRSTVVDWQSSSLINYVYDGTGSCLEQIRVCVSDAVCNRYLVPVLQACRAEGCNREYCLQATQQFYGSMPHNIAEMLFMCDCRAADQSCLHMKTALQSGTCGEETWICQETVSLCIKDRRCRNLLKTFQAKCWSSEEAQCSSFDLQNECFTQMDPTLILGGDSECKTAFFATSGTTLHYPCTCKGVHNAALLTCNLIHDALHNRSHFMRPWKSNDGPSKPPEINESEKGQTQITDYLLYGFSTVLLVGIVVLMPLAVISTIWVLRRRDRKIFHPPQKNNCVVIL</sequence>
<dbReference type="SMART" id="SM00907">
    <property type="entry name" value="GDNF"/>
    <property type="match status" value="2"/>
</dbReference>
<dbReference type="InterPro" id="IPR003438">
    <property type="entry name" value="GDNF_rcpt"/>
</dbReference>
<dbReference type="Proteomes" id="UP001314229">
    <property type="component" value="Unassembled WGS sequence"/>
</dbReference>
<protein>
    <submittedName>
        <fullName evidence="10">GDNF family receptor alpha-like</fullName>
    </submittedName>
</protein>
<keyword evidence="6 10" id="KW-0675">Receptor</keyword>
<keyword evidence="8" id="KW-0812">Transmembrane</keyword>
<evidence type="ECO:0000256" key="7">
    <source>
        <dbReference type="ARBA" id="ARBA00023180"/>
    </source>
</evidence>
<evidence type="ECO:0000256" key="8">
    <source>
        <dbReference type="SAM" id="Phobius"/>
    </source>
</evidence>
<feature type="domain" description="GDNF/GAS1" evidence="9">
    <location>
        <begin position="180"/>
        <end position="257"/>
    </location>
</feature>
<dbReference type="PANTHER" id="PTHR10269:SF1">
    <property type="entry name" value="GDNF FAMILY RECEPTOR ALPHA-LIKE"/>
    <property type="match status" value="1"/>
</dbReference>
<evidence type="ECO:0000259" key="9">
    <source>
        <dbReference type="SMART" id="SM00907"/>
    </source>
</evidence>
<dbReference type="AlphaFoldDB" id="A0AAV1MY38"/>
<dbReference type="GO" id="GO:0038023">
    <property type="term" value="F:signaling receptor activity"/>
    <property type="evidence" value="ECO:0007669"/>
    <property type="project" value="InterPro"/>
</dbReference>
<dbReference type="InterPro" id="IPR037193">
    <property type="entry name" value="GDNF_alpha"/>
</dbReference>
<feature type="transmembrane region" description="Helical" evidence="8">
    <location>
        <begin position="392"/>
        <end position="420"/>
    </location>
</feature>
<keyword evidence="11" id="KW-1185">Reference proteome</keyword>
<evidence type="ECO:0000313" key="10">
    <source>
        <dbReference type="EMBL" id="CAK6951614.1"/>
    </source>
</evidence>
<evidence type="ECO:0000313" key="11">
    <source>
        <dbReference type="Proteomes" id="UP001314229"/>
    </source>
</evidence>
<dbReference type="EMBL" id="CAWUFR010000007">
    <property type="protein sequence ID" value="CAK6951614.1"/>
    <property type="molecule type" value="Genomic_DNA"/>
</dbReference>
<dbReference type="InterPro" id="IPR016017">
    <property type="entry name" value="GDNF/GAS1"/>
</dbReference>
<evidence type="ECO:0000256" key="2">
    <source>
        <dbReference type="ARBA" id="ARBA00005961"/>
    </source>
</evidence>
<gene>
    <name evidence="10" type="ORF">FSCOSCO3_A010849</name>
</gene>
<evidence type="ECO:0000256" key="1">
    <source>
        <dbReference type="ARBA" id="ARBA00004236"/>
    </source>
</evidence>
<dbReference type="GO" id="GO:0043235">
    <property type="term" value="C:receptor complex"/>
    <property type="evidence" value="ECO:0007669"/>
    <property type="project" value="TreeGrafter"/>
</dbReference>
<name>A0AAV1MY38_SCOSC</name>
<feature type="domain" description="GDNF/GAS1" evidence="9">
    <location>
        <begin position="264"/>
        <end position="362"/>
    </location>
</feature>
<reference evidence="10 11" key="1">
    <citation type="submission" date="2024-01" db="EMBL/GenBank/DDBJ databases">
        <authorList>
            <person name="Alioto T."/>
            <person name="Alioto T."/>
            <person name="Gomez Garrido J."/>
        </authorList>
    </citation>
    <scope>NUCLEOTIDE SEQUENCE [LARGE SCALE GENOMIC DNA]</scope>
</reference>
<organism evidence="10 11">
    <name type="scientific">Scomber scombrus</name>
    <name type="common">Atlantic mackerel</name>
    <name type="synonym">Scomber vernalis</name>
    <dbReference type="NCBI Taxonomy" id="13677"/>
    <lineage>
        <taxon>Eukaryota</taxon>
        <taxon>Metazoa</taxon>
        <taxon>Chordata</taxon>
        <taxon>Craniata</taxon>
        <taxon>Vertebrata</taxon>
        <taxon>Euteleostomi</taxon>
        <taxon>Actinopterygii</taxon>
        <taxon>Neopterygii</taxon>
        <taxon>Teleostei</taxon>
        <taxon>Neoteleostei</taxon>
        <taxon>Acanthomorphata</taxon>
        <taxon>Pelagiaria</taxon>
        <taxon>Scombriformes</taxon>
        <taxon>Scombridae</taxon>
        <taxon>Scomber</taxon>
    </lineage>
</organism>
<evidence type="ECO:0000256" key="3">
    <source>
        <dbReference type="ARBA" id="ARBA00022475"/>
    </source>
</evidence>
<comment type="subcellular location">
    <subcellularLocation>
        <location evidence="1">Cell membrane</location>
    </subcellularLocation>
</comment>
<accession>A0AAV1MY38</accession>
<keyword evidence="8" id="KW-1133">Transmembrane helix</keyword>
<evidence type="ECO:0000256" key="6">
    <source>
        <dbReference type="ARBA" id="ARBA00023170"/>
    </source>
</evidence>